<dbReference type="OrthoDB" id="1584384at2759"/>
<organism evidence="1 2">
    <name type="scientific">Musa troglodytarum</name>
    <name type="common">fe'i banana</name>
    <dbReference type="NCBI Taxonomy" id="320322"/>
    <lineage>
        <taxon>Eukaryota</taxon>
        <taxon>Viridiplantae</taxon>
        <taxon>Streptophyta</taxon>
        <taxon>Embryophyta</taxon>
        <taxon>Tracheophyta</taxon>
        <taxon>Spermatophyta</taxon>
        <taxon>Magnoliopsida</taxon>
        <taxon>Liliopsida</taxon>
        <taxon>Zingiberales</taxon>
        <taxon>Musaceae</taxon>
        <taxon>Musa</taxon>
    </lineage>
</organism>
<proteinExistence type="predicted"/>
<dbReference type="AlphaFoldDB" id="A0A9E7ELU8"/>
<sequence>MLSRELRFFPRCTSASSLFRSRVMLPLPARRGSLDSVEPECFVDTLSSYTFRAYDVFERAWRPSRGMIPKWQFGSRFSMQIPTDAEDMCCFAGCHLASQRFSRCECDWALSRISLLFVSPYYFHDQKRELVIAEVSGTNRVRATVAVDVDH</sequence>
<accession>A0A9E7ELU8</accession>
<gene>
    <name evidence="1" type="ORF">MUK42_18688</name>
</gene>
<evidence type="ECO:0000313" key="1">
    <source>
        <dbReference type="EMBL" id="URD79132.1"/>
    </source>
</evidence>
<dbReference type="EMBL" id="CP097503">
    <property type="protein sequence ID" value="URD79132.1"/>
    <property type="molecule type" value="Genomic_DNA"/>
</dbReference>
<keyword evidence="2" id="KW-1185">Reference proteome</keyword>
<evidence type="ECO:0000313" key="2">
    <source>
        <dbReference type="Proteomes" id="UP001055439"/>
    </source>
</evidence>
<protein>
    <submittedName>
        <fullName evidence="1">Autophagy-related protein 3</fullName>
    </submittedName>
</protein>
<dbReference type="Proteomes" id="UP001055439">
    <property type="component" value="Chromosome 10"/>
</dbReference>
<reference evidence="1" key="1">
    <citation type="submission" date="2022-05" db="EMBL/GenBank/DDBJ databases">
        <title>The Musa troglodytarum L. genome provides insights into the mechanism of non-climacteric behaviour and enrichment of carotenoids.</title>
        <authorList>
            <person name="Wang J."/>
        </authorList>
    </citation>
    <scope>NUCLEOTIDE SEQUENCE</scope>
    <source>
        <tissue evidence="1">Leaf</tissue>
    </source>
</reference>
<name>A0A9E7ELU8_9LILI</name>